<evidence type="ECO:0000313" key="1">
    <source>
        <dbReference type="EMBL" id="WMV29973.1"/>
    </source>
</evidence>
<gene>
    <name evidence="1" type="ORF">MTR67_023358</name>
</gene>
<dbReference type="AlphaFoldDB" id="A0AAF0QWY2"/>
<dbReference type="PANTHER" id="PTHR33116:SF66">
    <property type="entry name" value="REVERSE TRANSCRIPTASE ZINC-BINDING DOMAIN-CONTAINING PROTEIN"/>
    <property type="match status" value="1"/>
</dbReference>
<dbReference type="EMBL" id="CP133616">
    <property type="protein sequence ID" value="WMV29973.1"/>
    <property type="molecule type" value="Genomic_DNA"/>
</dbReference>
<feature type="non-terminal residue" evidence="1">
    <location>
        <position position="72"/>
    </location>
</feature>
<dbReference type="Proteomes" id="UP001234989">
    <property type="component" value="Chromosome 5"/>
</dbReference>
<accession>A0AAF0QWY2</accession>
<proteinExistence type="predicted"/>
<evidence type="ECO:0000313" key="2">
    <source>
        <dbReference type="Proteomes" id="UP001234989"/>
    </source>
</evidence>
<protein>
    <recommendedName>
        <fullName evidence="3">Reverse transcriptase</fullName>
    </recommendedName>
</protein>
<reference evidence="1" key="1">
    <citation type="submission" date="2023-08" db="EMBL/GenBank/DDBJ databases">
        <title>A de novo genome assembly of Solanum verrucosum Schlechtendal, a Mexican diploid species geographically isolated from the other diploid A-genome species in potato relatives.</title>
        <authorList>
            <person name="Hosaka K."/>
        </authorList>
    </citation>
    <scope>NUCLEOTIDE SEQUENCE</scope>
    <source>
        <tissue evidence="1">Young leaves</tissue>
    </source>
</reference>
<name>A0AAF0QWY2_SOLVR</name>
<organism evidence="1 2">
    <name type="scientific">Solanum verrucosum</name>
    <dbReference type="NCBI Taxonomy" id="315347"/>
    <lineage>
        <taxon>Eukaryota</taxon>
        <taxon>Viridiplantae</taxon>
        <taxon>Streptophyta</taxon>
        <taxon>Embryophyta</taxon>
        <taxon>Tracheophyta</taxon>
        <taxon>Spermatophyta</taxon>
        <taxon>Magnoliopsida</taxon>
        <taxon>eudicotyledons</taxon>
        <taxon>Gunneridae</taxon>
        <taxon>Pentapetalae</taxon>
        <taxon>asterids</taxon>
        <taxon>lamiids</taxon>
        <taxon>Solanales</taxon>
        <taxon>Solanaceae</taxon>
        <taxon>Solanoideae</taxon>
        <taxon>Solaneae</taxon>
        <taxon>Solanum</taxon>
    </lineage>
</organism>
<dbReference type="PANTHER" id="PTHR33116">
    <property type="entry name" value="REVERSE TRANSCRIPTASE ZINC-BINDING DOMAIN-CONTAINING PROTEIN-RELATED-RELATED"/>
    <property type="match status" value="1"/>
</dbReference>
<evidence type="ECO:0008006" key="3">
    <source>
        <dbReference type="Google" id="ProtNLM"/>
    </source>
</evidence>
<keyword evidence="2" id="KW-1185">Reference proteome</keyword>
<sequence>MFCRADIISITLLKKTLQNFSDVLGLQANETKSSIYVVGVTQEVKNDILTLLGFDEGTLPFKYLGGPLSTKK</sequence>